<dbReference type="EMBL" id="JJRY01000008">
    <property type="protein sequence ID" value="KEF38419.1"/>
    <property type="molecule type" value="Genomic_DNA"/>
</dbReference>
<evidence type="ECO:0000313" key="2">
    <source>
        <dbReference type="EMBL" id="KEF38419.1"/>
    </source>
</evidence>
<dbReference type="PATRIC" id="fig|1348973.3.peg.2381"/>
<protein>
    <recommendedName>
        <fullName evidence="4">Group-specific protein</fullName>
    </recommendedName>
</protein>
<keyword evidence="1" id="KW-0472">Membrane</keyword>
<feature type="transmembrane region" description="Helical" evidence="1">
    <location>
        <begin position="43"/>
        <end position="61"/>
    </location>
</feature>
<keyword evidence="1" id="KW-0812">Transmembrane</keyword>
<evidence type="ECO:0000313" key="3">
    <source>
        <dbReference type="Proteomes" id="UP000027936"/>
    </source>
</evidence>
<sequence length="63" mass="6912">MFYLLAIAVVVLIIGTLVTISVSKENDENYGKKSKSNVMRLTSIYVVVVSVSLVILGFYIAKT</sequence>
<comment type="caution">
    <text evidence="2">The sequence shown here is derived from an EMBL/GenBank/DDBJ whole genome shotgun (WGS) entry which is preliminary data.</text>
</comment>
<proteinExistence type="predicted"/>
<evidence type="ECO:0000256" key="1">
    <source>
        <dbReference type="SAM" id="Phobius"/>
    </source>
</evidence>
<dbReference type="AlphaFoldDB" id="A0A072NL51"/>
<dbReference type="GeneID" id="89467231"/>
<dbReference type="Proteomes" id="UP000027936">
    <property type="component" value="Unassembled WGS sequence"/>
</dbReference>
<reference evidence="2 3" key="1">
    <citation type="submission" date="2014-04" db="EMBL/GenBank/DDBJ databases">
        <title>Draft genome sequence of Bacillus azotoformans MEV2011, a (co-) denitrifying strain unable to grow in the presence of oxygen.</title>
        <authorList>
            <person name="Nielsen M."/>
            <person name="Schreiber L."/>
            <person name="Finster K."/>
            <person name="Schramm A."/>
        </authorList>
    </citation>
    <scope>NUCLEOTIDE SEQUENCE [LARGE SCALE GENOMIC DNA]</scope>
    <source>
        <strain evidence="2 3">MEV2011</strain>
    </source>
</reference>
<dbReference type="RefSeq" id="WP_004432112.1">
    <property type="nucleotide sequence ID" value="NZ_JJRY01000008.1"/>
</dbReference>
<organism evidence="2 3">
    <name type="scientific">Schinkia azotoformans MEV2011</name>
    <dbReference type="NCBI Taxonomy" id="1348973"/>
    <lineage>
        <taxon>Bacteria</taxon>
        <taxon>Bacillati</taxon>
        <taxon>Bacillota</taxon>
        <taxon>Bacilli</taxon>
        <taxon>Bacillales</taxon>
        <taxon>Bacillaceae</taxon>
        <taxon>Calidifontibacillus/Schinkia group</taxon>
        <taxon>Schinkia</taxon>
    </lineage>
</organism>
<gene>
    <name evidence="2" type="ORF">M670_02463</name>
</gene>
<evidence type="ECO:0008006" key="4">
    <source>
        <dbReference type="Google" id="ProtNLM"/>
    </source>
</evidence>
<name>A0A072NL51_SCHAZ</name>
<keyword evidence="1" id="KW-1133">Transmembrane helix</keyword>
<accession>A0A072NL51</accession>